<evidence type="ECO:0000256" key="4">
    <source>
        <dbReference type="SAM" id="MobiDB-lite"/>
    </source>
</evidence>
<dbReference type="Pfam" id="PF03810">
    <property type="entry name" value="IBN_N"/>
    <property type="match status" value="1"/>
</dbReference>
<dbReference type="PROSITE" id="PS50166">
    <property type="entry name" value="IMPORTIN_B_NT"/>
    <property type="match status" value="1"/>
</dbReference>
<dbReference type="GO" id="GO:0031267">
    <property type="term" value="F:small GTPase binding"/>
    <property type="evidence" value="ECO:0007669"/>
    <property type="project" value="InterPro"/>
</dbReference>
<dbReference type="KEGG" id="bdw:94336539"/>
<dbReference type="EMBL" id="JALLKP010000002">
    <property type="protein sequence ID" value="KAK2196991.1"/>
    <property type="molecule type" value="Genomic_DNA"/>
</dbReference>
<evidence type="ECO:0000313" key="6">
    <source>
        <dbReference type="EMBL" id="KAK2196991.1"/>
    </source>
</evidence>
<dbReference type="GO" id="GO:0006606">
    <property type="term" value="P:protein import into nucleus"/>
    <property type="evidence" value="ECO:0007669"/>
    <property type="project" value="TreeGrafter"/>
</dbReference>
<evidence type="ECO:0000313" key="7">
    <source>
        <dbReference type="Proteomes" id="UP001214638"/>
    </source>
</evidence>
<keyword evidence="7" id="KW-1185">Reference proteome</keyword>
<reference evidence="6" key="1">
    <citation type="journal article" date="2023" name="Nat. Microbiol.">
        <title>Babesia duncani multi-omics identifies virulence factors and drug targets.</title>
        <authorList>
            <person name="Singh P."/>
            <person name="Lonardi S."/>
            <person name="Liang Q."/>
            <person name="Vydyam P."/>
            <person name="Khabirova E."/>
            <person name="Fang T."/>
            <person name="Gihaz S."/>
            <person name="Thekkiniath J."/>
            <person name="Munshi M."/>
            <person name="Abel S."/>
            <person name="Ciampossin L."/>
            <person name="Batugedara G."/>
            <person name="Gupta M."/>
            <person name="Lu X.M."/>
            <person name="Lenz T."/>
            <person name="Chakravarty S."/>
            <person name="Cornillot E."/>
            <person name="Hu Y."/>
            <person name="Ma W."/>
            <person name="Gonzalez L.M."/>
            <person name="Sanchez S."/>
            <person name="Estrada K."/>
            <person name="Sanchez-Flores A."/>
            <person name="Montero E."/>
            <person name="Harb O.S."/>
            <person name="Le Roch K.G."/>
            <person name="Mamoun C.B."/>
        </authorList>
    </citation>
    <scope>NUCLEOTIDE SEQUENCE</scope>
    <source>
        <strain evidence="6">WA1</strain>
    </source>
</reference>
<evidence type="ECO:0000256" key="1">
    <source>
        <dbReference type="ARBA" id="ARBA00004123"/>
    </source>
</evidence>
<keyword evidence="2" id="KW-0813">Transport</keyword>
<organism evidence="6 7">
    <name type="scientific">Babesia duncani</name>
    <dbReference type="NCBI Taxonomy" id="323732"/>
    <lineage>
        <taxon>Eukaryota</taxon>
        <taxon>Sar</taxon>
        <taxon>Alveolata</taxon>
        <taxon>Apicomplexa</taxon>
        <taxon>Aconoidasida</taxon>
        <taxon>Piroplasmida</taxon>
        <taxon>Babesiidae</taxon>
        <taxon>Babesia</taxon>
    </lineage>
</organism>
<dbReference type="AlphaFoldDB" id="A0AAD9UPH8"/>
<feature type="compositionally biased region" description="Acidic residues" evidence="4">
    <location>
        <begin position="972"/>
        <end position="1000"/>
    </location>
</feature>
<dbReference type="InterPro" id="IPR016024">
    <property type="entry name" value="ARM-type_fold"/>
</dbReference>
<feature type="domain" description="Importin N-terminal" evidence="5">
    <location>
        <begin position="30"/>
        <end position="103"/>
    </location>
</feature>
<dbReference type="GO" id="GO:0005635">
    <property type="term" value="C:nuclear envelope"/>
    <property type="evidence" value="ECO:0007669"/>
    <property type="project" value="TreeGrafter"/>
</dbReference>
<dbReference type="Gene3D" id="1.25.10.10">
    <property type="entry name" value="Leucine-rich Repeat Variant"/>
    <property type="match status" value="1"/>
</dbReference>
<dbReference type="Proteomes" id="UP001214638">
    <property type="component" value="Unassembled WGS sequence"/>
</dbReference>
<dbReference type="InterPro" id="IPR001494">
    <property type="entry name" value="Importin-beta_N"/>
</dbReference>
<comment type="subcellular location">
    <subcellularLocation>
        <location evidence="1">Nucleus</location>
    </subcellularLocation>
</comment>
<protein>
    <submittedName>
        <fullName evidence="6">Bifunctional Importin-beta</fullName>
    </submittedName>
</protein>
<gene>
    <name evidence="6" type="ORF">BdWA1_002241</name>
</gene>
<proteinExistence type="predicted"/>
<dbReference type="SUPFAM" id="SSF48371">
    <property type="entry name" value="ARM repeat"/>
    <property type="match status" value="1"/>
</dbReference>
<comment type="caution">
    <text evidence="6">The sequence shown here is derived from an EMBL/GenBank/DDBJ whole genome shotgun (WGS) entry which is preliminary data.</text>
</comment>
<sequence>MAFKPVVDVKLLLKALEESFSPDAHLRRQSEDYLLWFAKQNGSIPLLMQTAMHPQCDGNLRLAAAIRLKNQIVSQWDFTEGEQQISNEDKKHFIDNFYSVIVAVGPEGNAIRKQYFEVLRHVVLNIEITTLSSILSAVTADLKQRSSTDRLKCALLVLRRLANRYEYHSESAQTEVDQIIEAFFDDFLKVAQQSSQVGLSNPEAAGLIHLILKIYFSIALLTTPSTRVLKSTLGHWVQLIQFVLQYFISNKLSKPEIGSFTELTSSDEEDIGQYPQYKCLKWSLRIINRLVSRQSARLAGDELKRGFYKNFVTDGHCLDVCKGIFLLLEHENNGHLTLTNLIHHSIWILFRHLLQFPTIYDAILKPNTQAIVGVYLLKTFAYSSQDEVNYNADPEFYIQSCADISFQLYSNRGAAADFLHEACKSRTYDYIGAISTVIAQHFKAGVTDQEIFATLSIIGHAGSRVLIKSTGSQETGHGIVNVEQLLINNICPLLTGGGNMWLVMKAAWLTGCLVRKGNLQNSQLILELYTKLLDLLMDKELIVCVLSAGAIVEFFKLDNPVLTNAIVDSLPRLLERLFVLMERIELETVISALELIVERYSQRVMPFATEIVAKVCGSLSQAVASDMACAEAPNEDQVLARWTMLQTLTLITRLVATSSSDTQLRMNKDAIVMHSLQLFNCMFSQGANEDLLLDYIDELGILLANVIKICMVHCKASPQHAAMVAEVWNAYGRMITLIGSPGGSNGYSIIGEIATLQRVSRAIVSLNPQGFTSNYAQALMTMCERAAASGFSEEGDELLSNLLDVSLISRCCIGLVPRIVNHVLSRIKCVVDEIDYHYQYFRLVSMLVIYTCANNQGNLNQQVNFNQQLNLGELGYILKLGAFIHDMVPKVPYKSLRRLAIIAMCSLVKANVHVIEHRSLVGLVMSLLATEVHHQNTSPAATQAQGIKNWDPQEVDGGARGEGSDGSSSSYEDVDDDDSEYEDDDDSDYDEDDSDDFFDECDDYSPLANECAIQYAQCRLGACSSNFQGAG</sequence>
<keyword evidence="3" id="KW-0539">Nucleus</keyword>
<name>A0AAD9UPH8_9APIC</name>
<evidence type="ECO:0000259" key="5">
    <source>
        <dbReference type="PROSITE" id="PS50166"/>
    </source>
</evidence>
<accession>A0AAD9UPH8</accession>
<dbReference type="PANTHER" id="PTHR10997">
    <property type="entry name" value="IMPORTIN-7, 8, 11"/>
    <property type="match status" value="1"/>
</dbReference>
<dbReference type="RefSeq" id="XP_067803833.1">
    <property type="nucleotide sequence ID" value="XM_067947269.1"/>
</dbReference>
<evidence type="ECO:0000256" key="2">
    <source>
        <dbReference type="ARBA" id="ARBA00022448"/>
    </source>
</evidence>
<dbReference type="GeneID" id="94336539"/>
<feature type="region of interest" description="Disordered" evidence="4">
    <location>
        <begin position="938"/>
        <end position="1000"/>
    </location>
</feature>
<evidence type="ECO:0000256" key="3">
    <source>
        <dbReference type="ARBA" id="ARBA00023242"/>
    </source>
</evidence>
<dbReference type="GO" id="GO:0005829">
    <property type="term" value="C:cytosol"/>
    <property type="evidence" value="ECO:0007669"/>
    <property type="project" value="TreeGrafter"/>
</dbReference>
<dbReference type="InterPro" id="IPR011989">
    <property type="entry name" value="ARM-like"/>
</dbReference>